<comment type="caution">
    <text evidence="2">The sequence shown here is derived from an EMBL/GenBank/DDBJ whole genome shotgun (WGS) entry which is preliminary data.</text>
</comment>
<evidence type="ECO:0000313" key="2">
    <source>
        <dbReference type="EMBL" id="POG71870.1"/>
    </source>
</evidence>
<dbReference type="Pfam" id="PF07714">
    <property type="entry name" value="PK_Tyr_Ser-Thr"/>
    <property type="match status" value="1"/>
</dbReference>
<dbReference type="InterPro" id="IPR001245">
    <property type="entry name" value="Ser-Thr/Tyr_kinase_cat_dom"/>
</dbReference>
<keyword evidence="3" id="KW-1185">Reference proteome</keyword>
<evidence type="ECO:0000259" key="1">
    <source>
        <dbReference type="Pfam" id="PF07714"/>
    </source>
</evidence>
<dbReference type="EMBL" id="AUPC02000102">
    <property type="protein sequence ID" value="POG71870.1"/>
    <property type="molecule type" value="Genomic_DNA"/>
</dbReference>
<accession>A0A2H5U4Q7</accession>
<feature type="non-terminal residue" evidence="2">
    <location>
        <position position="1"/>
    </location>
</feature>
<organism evidence="2 3">
    <name type="scientific">Rhizophagus irregularis (strain DAOM 181602 / DAOM 197198 / MUCL 43194)</name>
    <name type="common">Arbuscular mycorrhizal fungus</name>
    <name type="synonym">Glomus intraradices</name>
    <dbReference type="NCBI Taxonomy" id="747089"/>
    <lineage>
        <taxon>Eukaryota</taxon>
        <taxon>Fungi</taxon>
        <taxon>Fungi incertae sedis</taxon>
        <taxon>Mucoromycota</taxon>
        <taxon>Glomeromycotina</taxon>
        <taxon>Glomeromycetes</taxon>
        <taxon>Glomerales</taxon>
        <taxon>Glomeraceae</taxon>
        <taxon>Rhizophagus</taxon>
    </lineage>
</organism>
<reference evidence="2 3" key="2">
    <citation type="journal article" date="2018" name="New Phytol.">
        <title>High intraspecific genome diversity in the model arbuscular mycorrhizal symbiont Rhizophagus irregularis.</title>
        <authorList>
            <person name="Chen E.C.H."/>
            <person name="Morin E."/>
            <person name="Beaudet D."/>
            <person name="Noel J."/>
            <person name="Yildirir G."/>
            <person name="Ndikumana S."/>
            <person name="Charron P."/>
            <person name="St-Onge C."/>
            <person name="Giorgi J."/>
            <person name="Kruger M."/>
            <person name="Marton T."/>
            <person name="Ropars J."/>
            <person name="Grigoriev I.V."/>
            <person name="Hainaut M."/>
            <person name="Henrissat B."/>
            <person name="Roux C."/>
            <person name="Martin F."/>
            <person name="Corradi N."/>
        </authorList>
    </citation>
    <scope>NUCLEOTIDE SEQUENCE [LARGE SCALE GENOMIC DNA]</scope>
    <source>
        <strain evidence="2 3">DAOM 197198</strain>
    </source>
</reference>
<name>A0A2H5U4Q7_RHIID</name>
<dbReference type="InterPro" id="IPR011009">
    <property type="entry name" value="Kinase-like_dom_sf"/>
</dbReference>
<gene>
    <name evidence="2" type="ORF">GLOIN_2v1774255</name>
</gene>
<dbReference type="Proteomes" id="UP000018888">
    <property type="component" value="Unassembled WGS sequence"/>
</dbReference>
<dbReference type="Gene3D" id="1.10.510.10">
    <property type="entry name" value="Transferase(Phosphotransferase) domain 1"/>
    <property type="match status" value="1"/>
</dbReference>
<proteinExistence type="predicted"/>
<dbReference type="AlphaFoldDB" id="A0A2H5U4Q7"/>
<sequence length="96" mass="11351">FGTSGSKIVDQFISENKLKWIPYNKFKNIEYLNKGGFGTIYKAICKIEDKDYEVILKHFDYLNNSDESLKEFLNEWQIIDSNKIIKIYGFTKNQIL</sequence>
<dbReference type="SUPFAM" id="SSF56112">
    <property type="entry name" value="Protein kinase-like (PK-like)"/>
    <property type="match status" value="1"/>
</dbReference>
<feature type="domain" description="Serine-threonine/tyrosine-protein kinase catalytic" evidence="1">
    <location>
        <begin position="29"/>
        <end position="92"/>
    </location>
</feature>
<dbReference type="GO" id="GO:0004672">
    <property type="term" value="F:protein kinase activity"/>
    <property type="evidence" value="ECO:0007669"/>
    <property type="project" value="InterPro"/>
</dbReference>
<protein>
    <recommendedName>
        <fullName evidence="1">Serine-threonine/tyrosine-protein kinase catalytic domain-containing protein</fullName>
    </recommendedName>
</protein>
<reference evidence="2 3" key="1">
    <citation type="journal article" date="2013" name="Proc. Natl. Acad. Sci. U.S.A.">
        <title>Genome of an arbuscular mycorrhizal fungus provides insight into the oldest plant symbiosis.</title>
        <authorList>
            <person name="Tisserant E."/>
            <person name="Malbreil M."/>
            <person name="Kuo A."/>
            <person name="Kohler A."/>
            <person name="Symeonidi A."/>
            <person name="Balestrini R."/>
            <person name="Charron P."/>
            <person name="Duensing N."/>
            <person name="Frei Dit Frey N."/>
            <person name="Gianinazzi-Pearson V."/>
            <person name="Gilbert L.B."/>
            <person name="Handa Y."/>
            <person name="Herr J.R."/>
            <person name="Hijri M."/>
            <person name="Koul R."/>
            <person name="Kawaguchi M."/>
            <person name="Krajinski F."/>
            <person name="Lammers P.J."/>
            <person name="Masclaux F.G."/>
            <person name="Murat C."/>
            <person name="Morin E."/>
            <person name="Ndikumana S."/>
            <person name="Pagni M."/>
            <person name="Petitpierre D."/>
            <person name="Requena N."/>
            <person name="Rosikiewicz P."/>
            <person name="Riley R."/>
            <person name="Saito K."/>
            <person name="San Clemente H."/>
            <person name="Shapiro H."/>
            <person name="van Tuinen D."/>
            <person name="Becard G."/>
            <person name="Bonfante P."/>
            <person name="Paszkowski U."/>
            <person name="Shachar-Hill Y.Y."/>
            <person name="Tuskan G.A."/>
            <person name="Young P.W."/>
            <person name="Sanders I.R."/>
            <person name="Henrissat B."/>
            <person name="Rensing S.A."/>
            <person name="Grigoriev I.V."/>
            <person name="Corradi N."/>
            <person name="Roux C."/>
            <person name="Martin F."/>
        </authorList>
    </citation>
    <scope>NUCLEOTIDE SEQUENCE [LARGE SCALE GENOMIC DNA]</scope>
    <source>
        <strain evidence="2 3">DAOM 197198</strain>
    </source>
</reference>
<evidence type="ECO:0000313" key="3">
    <source>
        <dbReference type="Proteomes" id="UP000018888"/>
    </source>
</evidence>